<reference evidence="2 3" key="1">
    <citation type="submission" date="2015-07" db="EMBL/GenBank/DDBJ databases">
        <title>The genome of Habropoda laboriosa.</title>
        <authorList>
            <person name="Pan H."/>
            <person name="Kapheim K."/>
        </authorList>
    </citation>
    <scope>NUCLEOTIDE SEQUENCE [LARGE SCALE GENOMIC DNA]</scope>
    <source>
        <strain evidence="2">0110345459</strain>
    </source>
</reference>
<accession>A0A0L7QYR3</accession>
<dbReference type="Proteomes" id="UP000053825">
    <property type="component" value="Unassembled WGS sequence"/>
</dbReference>
<organism evidence="2 3">
    <name type="scientific">Habropoda laboriosa</name>
    <dbReference type="NCBI Taxonomy" id="597456"/>
    <lineage>
        <taxon>Eukaryota</taxon>
        <taxon>Metazoa</taxon>
        <taxon>Ecdysozoa</taxon>
        <taxon>Arthropoda</taxon>
        <taxon>Hexapoda</taxon>
        <taxon>Insecta</taxon>
        <taxon>Pterygota</taxon>
        <taxon>Neoptera</taxon>
        <taxon>Endopterygota</taxon>
        <taxon>Hymenoptera</taxon>
        <taxon>Apocrita</taxon>
        <taxon>Aculeata</taxon>
        <taxon>Apoidea</taxon>
        <taxon>Anthophila</taxon>
        <taxon>Apidae</taxon>
        <taxon>Habropoda</taxon>
    </lineage>
</organism>
<dbReference type="AlphaFoldDB" id="A0A0L7QYR3"/>
<gene>
    <name evidence="2" type="ORF">WH47_02262</name>
</gene>
<name>A0A0L7QYR3_9HYME</name>
<feature type="region of interest" description="Disordered" evidence="1">
    <location>
        <begin position="64"/>
        <end position="84"/>
    </location>
</feature>
<keyword evidence="3" id="KW-1185">Reference proteome</keyword>
<protein>
    <submittedName>
        <fullName evidence="2">Uncharacterized protein</fullName>
    </submittedName>
</protein>
<evidence type="ECO:0000256" key="1">
    <source>
        <dbReference type="SAM" id="MobiDB-lite"/>
    </source>
</evidence>
<sequence>MKSRKRGQTISSETRNIVRQVIRKCDLEARMGQFLHNIKQANFRTSEYTGASVSTTSRIRMEDSNCGENDVLPTPGKKRPQSADKKFYCSDEQQHIIRNIIYEFYVKKKIIPTGPTLLAAIHERIIFPWKKHSLYRLHQRMGYKLKRSNGIRSVLLERPDIVTLQSKYLIGITYYRNQNRNIIYIDER</sequence>
<evidence type="ECO:0000313" key="3">
    <source>
        <dbReference type="Proteomes" id="UP000053825"/>
    </source>
</evidence>
<dbReference type="EMBL" id="KQ414687">
    <property type="protein sequence ID" value="KOC63723.1"/>
    <property type="molecule type" value="Genomic_DNA"/>
</dbReference>
<proteinExistence type="predicted"/>
<evidence type="ECO:0000313" key="2">
    <source>
        <dbReference type="EMBL" id="KOC63723.1"/>
    </source>
</evidence>